<comment type="caution">
    <text evidence="8">The sequence shown here is derived from an EMBL/GenBank/DDBJ whole genome shotgun (WGS) entry which is preliminary data.</text>
</comment>
<dbReference type="InterPro" id="IPR007267">
    <property type="entry name" value="GtrA_DPMS_TM"/>
</dbReference>
<evidence type="ECO:0000256" key="1">
    <source>
        <dbReference type="ARBA" id="ARBA00004141"/>
    </source>
</evidence>
<feature type="transmembrane region" description="Helical" evidence="6">
    <location>
        <begin position="117"/>
        <end position="134"/>
    </location>
</feature>
<dbReference type="PANTHER" id="PTHR38459:SF5">
    <property type="entry name" value="CELL WALL TEICHOIC ACID GLYCOSYLATION PROTEIN GTCA"/>
    <property type="match status" value="1"/>
</dbReference>
<dbReference type="RefSeq" id="WP_055651195.1">
    <property type="nucleotide sequence ID" value="NZ_CABJBJ010000053.1"/>
</dbReference>
<dbReference type="PANTHER" id="PTHR38459">
    <property type="entry name" value="PROPHAGE BACTOPRENOL-LINKED GLUCOSE TRANSLOCASE HOMOLOG"/>
    <property type="match status" value="1"/>
</dbReference>
<dbReference type="Proteomes" id="UP000434223">
    <property type="component" value="Unassembled WGS sequence"/>
</dbReference>
<dbReference type="InterPro" id="IPR051401">
    <property type="entry name" value="GtrA_CellWall_Glycosyl"/>
</dbReference>
<feature type="transmembrane region" description="Helical" evidence="6">
    <location>
        <begin position="21"/>
        <end position="45"/>
    </location>
</feature>
<feature type="domain" description="GtrA/DPMS transmembrane" evidence="7">
    <location>
        <begin position="24"/>
        <end position="140"/>
    </location>
</feature>
<keyword evidence="4 6" id="KW-1133">Transmembrane helix</keyword>
<evidence type="ECO:0000256" key="4">
    <source>
        <dbReference type="ARBA" id="ARBA00022989"/>
    </source>
</evidence>
<evidence type="ECO:0000313" key="9">
    <source>
        <dbReference type="Proteomes" id="UP000434223"/>
    </source>
</evidence>
<keyword evidence="5 6" id="KW-0472">Membrane</keyword>
<sequence>MTKPINSRFKKTFHKIVNKETLLYGIFGIITSVLNIFLFNALVLWGLDYKFANFITLIVVKLSAYICNKNFVFCSKCANMSELVKEFGRFLVARGATMLIDYLGLIVLVEIFSTNKFITKCFITIFVIVINYFTGKKHVFKGHELQGEQSE</sequence>
<protein>
    <recommendedName>
        <fullName evidence="7">GtrA/DPMS transmembrane domain-containing protein</fullName>
    </recommendedName>
</protein>
<evidence type="ECO:0000313" key="8">
    <source>
        <dbReference type="EMBL" id="MUB63868.1"/>
    </source>
</evidence>
<accession>A0AAW9WG17</accession>
<dbReference type="GO" id="GO:0000271">
    <property type="term" value="P:polysaccharide biosynthetic process"/>
    <property type="evidence" value="ECO:0007669"/>
    <property type="project" value="InterPro"/>
</dbReference>
<gene>
    <name evidence="8" type="ORF">GNE07_12475</name>
</gene>
<evidence type="ECO:0000259" key="7">
    <source>
        <dbReference type="Pfam" id="PF04138"/>
    </source>
</evidence>
<name>A0AAW9WG17_9FIRM</name>
<evidence type="ECO:0000256" key="6">
    <source>
        <dbReference type="SAM" id="Phobius"/>
    </source>
</evidence>
<evidence type="ECO:0000256" key="2">
    <source>
        <dbReference type="ARBA" id="ARBA00009399"/>
    </source>
</evidence>
<dbReference type="AlphaFoldDB" id="A0AAW9WG17"/>
<evidence type="ECO:0000256" key="5">
    <source>
        <dbReference type="ARBA" id="ARBA00023136"/>
    </source>
</evidence>
<comment type="subcellular location">
    <subcellularLocation>
        <location evidence="1">Membrane</location>
        <topology evidence="1">Multi-pass membrane protein</topology>
    </subcellularLocation>
</comment>
<organism evidence="8 9">
    <name type="scientific">Hungatella hathewayi</name>
    <dbReference type="NCBI Taxonomy" id="154046"/>
    <lineage>
        <taxon>Bacteria</taxon>
        <taxon>Bacillati</taxon>
        <taxon>Bacillota</taxon>
        <taxon>Clostridia</taxon>
        <taxon>Lachnospirales</taxon>
        <taxon>Lachnospiraceae</taxon>
        <taxon>Hungatella</taxon>
    </lineage>
</organism>
<dbReference type="EMBL" id="WNME01000007">
    <property type="protein sequence ID" value="MUB63868.1"/>
    <property type="molecule type" value="Genomic_DNA"/>
</dbReference>
<feature type="transmembrane region" description="Helical" evidence="6">
    <location>
        <begin position="91"/>
        <end position="111"/>
    </location>
</feature>
<dbReference type="GO" id="GO:0005886">
    <property type="term" value="C:plasma membrane"/>
    <property type="evidence" value="ECO:0007669"/>
    <property type="project" value="TreeGrafter"/>
</dbReference>
<comment type="similarity">
    <text evidence="2">Belongs to the GtrA family.</text>
</comment>
<keyword evidence="3 6" id="KW-0812">Transmembrane</keyword>
<evidence type="ECO:0000256" key="3">
    <source>
        <dbReference type="ARBA" id="ARBA00022692"/>
    </source>
</evidence>
<proteinExistence type="inferred from homology"/>
<dbReference type="Pfam" id="PF04138">
    <property type="entry name" value="GtrA_DPMS_TM"/>
    <property type="match status" value="1"/>
</dbReference>
<reference evidence="8 9" key="1">
    <citation type="submission" date="2019-09" db="EMBL/GenBank/DDBJ databases">
        <title>Draft genome sequencing of Hungatella hathewayi 123Y-2.</title>
        <authorList>
            <person name="Lv Q."/>
            <person name="Li S."/>
        </authorList>
    </citation>
    <scope>NUCLEOTIDE SEQUENCE [LARGE SCALE GENOMIC DNA]</scope>
    <source>
        <strain evidence="8 9">123Y-2</strain>
    </source>
</reference>